<dbReference type="AlphaFoldDB" id="A0A2X0NXN3"/>
<dbReference type="InterPro" id="IPR054722">
    <property type="entry name" value="PolX-like_BBD"/>
</dbReference>
<evidence type="ECO:0000256" key="5">
    <source>
        <dbReference type="ARBA" id="ARBA00022695"/>
    </source>
</evidence>
<keyword evidence="15" id="KW-0695">RNA-directed DNA polymerase</keyword>
<keyword evidence="17" id="KW-0917">Virion maturation</keyword>
<dbReference type="PANTHER" id="PTHR42648">
    <property type="entry name" value="TRANSPOSASE, PUTATIVE-RELATED"/>
    <property type="match status" value="1"/>
</dbReference>
<dbReference type="GO" id="GO:0003964">
    <property type="term" value="F:RNA-directed DNA polymerase activity"/>
    <property type="evidence" value="ECO:0007669"/>
    <property type="project" value="UniProtKB-KW"/>
</dbReference>
<keyword evidence="14" id="KW-0229">DNA integration</keyword>
<keyword evidence="8" id="KW-0547">Nucleotide-binding</keyword>
<evidence type="ECO:0000256" key="6">
    <source>
        <dbReference type="ARBA" id="ARBA00022722"/>
    </source>
</evidence>
<sequence>MATTPPLATGADPTLPADQLASLAALLSGLAAAATGTATPSTSTGTARTAFPKHAHLDGPKTFANWTRQLCLCLADNIRLYILDGIVPDDWTPSQRSARAVVARKILANSIDLAKVSAGLDKIPTAELTVPTIYSTLKLRYTHDDTTCTLKLFSQLWGFRPMPGTVAEVDGWIMEFKAVAQEIIDTKTTIIDALATLLLVIAHPSLESFKATFTDEQRTQQTLPDIDSLSDHMRVQLRSTNIPGNQSALLASSSSCPTRPKCLACCSPSHRVAECPTVKSRCEAIFGPGRREHELQSTVDSRVNDWAQHPPPGPCRTCKRKDHWPLDCKKTLKDGKNSDTATSTVNSQHHVGCLATGLLACRCQLCTNSFVVDSGATSHMVSDKSLFTTYRHIAPTKIGGIAGGINAIGTGNIAFVAASGHPITLTGVLHTPGLPVNLLSVSCLCDTNNVRVAFTKHGIHINKDGNNIAEGARLDKGLYLLDADRSQCQHLALLSCSQSSVPLLTVHRCLGHLAPSSIQKMVAAGLLEGLGAGYSDKEVEKFVCNACLSAKGHHLPFSNSDLHSSERLGLVHSNVLSLPERSLTGKLYLGTFLDDYLRKLWAYAIGHKSEVFGVFKTWLAKVELKMGATLKVLRTNNGGKYCSRALTEFCKERGTRRQYSIPRTPQQNGRAERVNCSIVVFFFFFGRNCSSYCPQFLFPLIGLRKK</sequence>
<evidence type="ECO:0000256" key="11">
    <source>
        <dbReference type="ARBA" id="ARBA00022840"/>
    </source>
</evidence>
<keyword evidence="23" id="KW-1185">Reference proteome</keyword>
<dbReference type="InterPro" id="IPR036397">
    <property type="entry name" value="RNaseH_sf"/>
</dbReference>
<evidence type="ECO:0000256" key="1">
    <source>
        <dbReference type="ARBA" id="ARBA00002180"/>
    </source>
</evidence>
<keyword evidence="16" id="KW-0239">DNA-directed DNA polymerase</keyword>
<evidence type="ECO:0000256" key="3">
    <source>
        <dbReference type="ARBA" id="ARBA00022612"/>
    </source>
</evidence>
<dbReference type="STRING" id="796604.A0A2X0NXN3"/>
<evidence type="ECO:0000256" key="9">
    <source>
        <dbReference type="ARBA" id="ARBA00022759"/>
    </source>
</evidence>
<comment type="catalytic activity">
    <reaction evidence="20">
        <text>DNA(n) + a 2'-deoxyribonucleoside 5'-triphosphate = DNA(n+1) + diphosphate</text>
        <dbReference type="Rhea" id="RHEA:22508"/>
        <dbReference type="Rhea" id="RHEA-COMP:17339"/>
        <dbReference type="Rhea" id="RHEA-COMP:17340"/>
        <dbReference type="ChEBI" id="CHEBI:33019"/>
        <dbReference type="ChEBI" id="CHEBI:61560"/>
        <dbReference type="ChEBI" id="CHEBI:173112"/>
        <dbReference type="EC" id="2.7.7.7"/>
    </reaction>
</comment>
<keyword evidence="2" id="KW-0815">Transposition</keyword>
<organism evidence="22 23">
    <name type="scientific">Microbotryum silenes-dioicae</name>
    <dbReference type="NCBI Taxonomy" id="796604"/>
    <lineage>
        <taxon>Eukaryota</taxon>
        <taxon>Fungi</taxon>
        <taxon>Dikarya</taxon>
        <taxon>Basidiomycota</taxon>
        <taxon>Pucciniomycotina</taxon>
        <taxon>Microbotryomycetes</taxon>
        <taxon>Microbotryales</taxon>
        <taxon>Microbotryaceae</taxon>
        <taxon>Microbotryum</taxon>
    </lineage>
</organism>
<dbReference type="GO" id="GO:0032196">
    <property type="term" value="P:transposition"/>
    <property type="evidence" value="ECO:0007669"/>
    <property type="project" value="UniProtKB-KW"/>
</dbReference>
<keyword evidence="10" id="KW-0378">Hydrolase</keyword>
<keyword evidence="11" id="KW-0067">ATP-binding</keyword>
<evidence type="ECO:0000256" key="17">
    <source>
        <dbReference type="ARBA" id="ARBA00023113"/>
    </source>
</evidence>
<keyword evidence="16" id="KW-0808">Transferase</keyword>
<keyword evidence="9" id="KW-0255">Endonuclease</keyword>
<dbReference type="PROSITE" id="PS50994">
    <property type="entry name" value="INTEGRASE"/>
    <property type="match status" value="1"/>
</dbReference>
<keyword evidence="6" id="KW-0540">Nuclease</keyword>
<evidence type="ECO:0000256" key="10">
    <source>
        <dbReference type="ARBA" id="ARBA00022801"/>
    </source>
</evidence>
<evidence type="ECO:0000259" key="21">
    <source>
        <dbReference type="PROSITE" id="PS50994"/>
    </source>
</evidence>
<dbReference type="GO" id="GO:0006310">
    <property type="term" value="P:DNA recombination"/>
    <property type="evidence" value="ECO:0007669"/>
    <property type="project" value="UniProtKB-KW"/>
</dbReference>
<keyword evidence="12" id="KW-0460">Magnesium</keyword>
<evidence type="ECO:0000256" key="18">
    <source>
        <dbReference type="ARBA" id="ARBA00023172"/>
    </source>
</evidence>
<dbReference type="InterPro" id="IPR001584">
    <property type="entry name" value="Integrase_cat-core"/>
</dbReference>
<dbReference type="GO" id="GO:0005524">
    <property type="term" value="F:ATP binding"/>
    <property type="evidence" value="ECO:0007669"/>
    <property type="project" value="UniProtKB-KW"/>
</dbReference>
<keyword evidence="7" id="KW-0479">Metal-binding</keyword>
<dbReference type="EMBL" id="FQNC01000042">
    <property type="protein sequence ID" value="SGY38146.1"/>
    <property type="molecule type" value="Genomic_DNA"/>
</dbReference>
<evidence type="ECO:0000256" key="12">
    <source>
        <dbReference type="ARBA" id="ARBA00022842"/>
    </source>
</evidence>
<proteinExistence type="predicted"/>
<keyword evidence="18" id="KW-0233">DNA recombination</keyword>
<dbReference type="Gene3D" id="3.30.420.10">
    <property type="entry name" value="Ribonuclease H-like superfamily/Ribonuclease H"/>
    <property type="match status" value="1"/>
</dbReference>
<evidence type="ECO:0000256" key="8">
    <source>
        <dbReference type="ARBA" id="ARBA00022741"/>
    </source>
</evidence>
<dbReference type="SUPFAM" id="SSF53098">
    <property type="entry name" value="Ribonuclease H-like"/>
    <property type="match status" value="1"/>
</dbReference>
<dbReference type="Pfam" id="PF22936">
    <property type="entry name" value="Pol_BBD"/>
    <property type="match status" value="1"/>
</dbReference>
<evidence type="ECO:0000313" key="23">
    <source>
        <dbReference type="Proteomes" id="UP000249464"/>
    </source>
</evidence>
<dbReference type="GO" id="GO:0015074">
    <property type="term" value="P:DNA integration"/>
    <property type="evidence" value="ECO:0007669"/>
    <property type="project" value="UniProtKB-KW"/>
</dbReference>
<accession>A0A2X0NXN3</accession>
<comment type="catalytic activity">
    <reaction evidence="19">
        <text>DNA(n) + a 2'-deoxyribonucleoside 5'-triphosphate = DNA(n+1) + diphosphate</text>
        <dbReference type="Rhea" id="RHEA:22508"/>
        <dbReference type="Rhea" id="RHEA-COMP:17339"/>
        <dbReference type="Rhea" id="RHEA-COMP:17340"/>
        <dbReference type="ChEBI" id="CHEBI:33019"/>
        <dbReference type="ChEBI" id="CHEBI:61560"/>
        <dbReference type="ChEBI" id="CHEBI:173112"/>
        <dbReference type="EC" id="2.7.7.49"/>
    </reaction>
</comment>
<evidence type="ECO:0000256" key="19">
    <source>
        <dbReference type="ARBA" id="ARBA00048173"/>
    </source>
</evidence>
<protein>
    <submittedName>
        <fullName evidence="22">BQ5605_C003g01966 protein</fullName>
    </submittedName>
</protein>
<evidence type="ECO:0000256" key="13">
    <source>
        <dbReference type="ARBA" id="ARBA00022884"/>
    </source>
</evidence>
<dbReference type="InterPro" id="IPR025724">
    <property type="entry name" value="GAG-pre-integrase_dom"/>
</dbReference>
<keyword evidence="5" id="KW-0548">Nucleotidyltransferase</keyword>
<evidence type="ECO:0000256" key="14">
    <source>
        <dbReference type="ARBA" id="ARBA00022908"/>
    </source>
</evidence>
<dbReference type="GO" id="GO:0003723">
    <property type="term" value="F:RNA binding"/>
    <property type="evidence" value="ECO:0007669"/>
    <property type="project" value="UniProtKB-KW"/>
</dbReference>
<name>A0A2X0NXN3_9BASI</name>
<reference evidence="22 23" key="1">
    <citation type="submission" date="2016-11" db="EMBL/GenBank/DDBJ databases">
        <authorList>
            <person name="Jaros S."/>
            <person name="Januszkiewicz K."/>
            <person name="Wedrychowicz H."/>
        </authorList>
    </citation>
    <scope>NUCLEOTIDE SEQUENCE [LARGE SCALE GENOMIC DNA]</scope>
</reference>
<keyword evidence="3" id="KW-1188">Viral release from host cell</keyword>
<keyword evidence="4" id="KW-0645">Protease</keyword>
<evidence type="ECO:0000256" key="2">
    <source>
        <dbReference type="ARBA" id="ARBA00022578"/>
    </source>
</evidence>
<dbReference type="InterPro" id="IPR012337">
    <property type="entry name" value="RNaseH-like_sf"/>
</dbReference>
<dbReference type="GO" id="GO:0003887">
    <property type="term" value="F:DNA-directed DNA polymerase activity"/>
    <property type="evidence" value="ECO:0007669"/>
    <property type="project" value="UniProtKB-KW"/>
</dbReference>
<evidence type="ECO:0000256" key="4">
    <source>
        <dbReference type="ARBA" id="ARBA00022670"/>
    </source>
</evidence>
<dbReference type="Pfam" id="PF00665">
    <property type="entry name" value="rve"/>
    <property type="match status" value="1"/>
</dbReference>
<feature type="domain" description="Integrase catalytic" evidence="21">
    <location>
        <begin position="552"/>
        <end position="678"/>
    </location>
</feature>
<dbReference type="Pfam" id="PF13976">
    <property type="entry name" value="gag_pre-integrs"/>
    <property type="match status" value="1"/>
</dbReference>
<evidence type="ECO:0000256" key="15">
    <source>
        <dbReference type="ARBA" id="ARBA00022918"/>
    </source>
</evidence>
<evidence type="ECO:0000256" key="7">
    <source>
        <dbReference type="ARBA" id="ARBA00022723"/>
    </source>
</evidence>
<dbReference type="GO" id="GO:0004519">
    <property type="term" value="F:endonuclease activity"/>
    <property type="evidence" value="ECO:0007669"/>
    <property type="project" value="UniProtKB-KW"/>
</dbReference>
<dbReference type="GO" id="GO:0006508">
    <property type="term" value="P:proteolysis"/>
    <property type="evidence" value="ECO:0007669"/>
    <property type="project" value="UniProtKB-KW"/>
</dbReference>
<evidence type="ECO:0000256" key="16">
    <source>
        <dbReference type="ARBA" id="ARBA00022932"/>
    </source>
</evidence>
<dbReference type="GO" id="GO:0046872">
    <property type="term" value="F:metal ion binding"/>
    <property type="evidence" value="ECO:0007669"/>
    <property type="project" value="UniProtKB-KW"/>
</dbReference>
<evidence type="ECO:0000313" key="22">
    <source>
        <dbReference type="EMBL" id="SGY38146.1"/>
    </source>
</evidence>
<gene>
    <name evidence="22" type="primary">BQ5605_C003g01966</name>
    <name evidence="22" type="ORF">BQ5605_C003G01966</name>
</gene>
<dbReference type="PANTHER" id="PTHR42648:SF11">
    <property type="entry name" value="TRANSPOSON TY4-P GAG-POL POLYPROTEIN"/>
    <property type="match status" value="1"/>
</dbReference>
<dbReference type="GO" id="GO:0008233">
    <property type="term" value="F:peptidase activity"/>
    <property type="evidence" value="ECO:0007669"/>
    <property type="project" value="UniProtKB-KW"/>
</dbReference>
<keyword evidence="13" id="KW-0694">RNA-binding</keyword>
<dbReference type="InterPro" id="IPR039537">
    <property type="entry name" value="Retrotran_Ty1/copia-like"/>
</dbReference>
<evidence type="ECO:0000256" key="20">
    <source>
        <dbReference type="ARBA" id="ARBA00049244"/>
    </source>
</evidence>
<dbReference type="GO" id="GO:0005634">
    <property type="term" value="C:nucleus"/>
    <property type="evidence" value="ECO:0007669"/>
    <property type="project" value="UniProtKB-ARBA"/>
</dbReference>
<dbReference type="Proteomes" id="UP000249464">
    <property type="component" value="Unassembled WGS sequence"/>
</dbReference>
<comment type="function">
    <text evidence="1">The aspartyl protease (PR) mediates the proteolytic cleavages of the Gag and Gag-Pol polyproteins after assembly of the VLP.</text>
</comment>